<name>A0A084IP53_SALHC</name>
<dbReference type="OrthoDB" id="272235at2"/>
<dbReference type="PANTHER" id="PTHR33986:SF15">
    <property type="entry name" value="MITOCHONDRIAL FISSION PROTEIN ELM1"/>
    <property type="match status" value="1"/>
</dbReference>
<comment type="caution">
    <text evidence="1">The sequence shown here is derived from an EMBL/GenBank/DDBJ whole genome shotgun (WGS) entry which is preliminary data.</text>
</comment>
<dbReference type="AlphaFoldDB" id="A0A084IP53"/>
<sequence length="353" mass="38503">MPSRSRPFVPDSETSSRLPRVWVLLGEGAGGNAQMIALAEALGWPYETRQLSWNVLNYLPNPLIGAHAFTLDRMADVLTPPWPDLVIAASRRSAPIARWIKKQSGGRTKLVHLLHTQMPLHHFDLVVTLAQFRVPDAPNVLRNTLPLNVIDPANKADSAERWRARLDVLPRPWIAVLVGGNSSSYTLDNATAARLGREADAAARAAGGSLLVTTSRRTPGAAADALADAIESPAEFYRWRSNDPDNPYGAFLALADRFIVTGDSASLPAEAAATGRPVRLFEWPADKPLRRPTGLAGRLYRGLIYSGWLKPRRDFAAFHAMLRRAGLVDAETTTAAPDDMATTVARIRALFAN</sequence>
<dbReference type="RefSeq" id="WP_051883070.1">
    <property type="nucleotide sequence ID" value="NZ_APNK01000004.1"/>
</dbReference>
<evidence type="ECO:0000313" key="2">
    <source>
        <dbReference type="Proteomes" id="UP000028302"/>
    </source>
</evidence>
<dbReference type="PATRIC" id="fig|1304275.5.peg.948"/>
<dbReference type="eggNOG" id="COG3660">
    <property type="taxonomic scope" value="Bacteria"/>
</dbReference>
<accession>A0A084IP53</accession>
<gene>
    <name evidence="1" type="ORF">C41B8_04626</name>
</gene>
<dbReference type="EMBL" id="APNK01000004">
    <property type="protein sequence ID" value="KEZ78487.1"/>
    <property type="molecule type" value="Genomic_DNA"/>
</dbReference>
<proteinExistence type="predicted"/>
<organism evidence="1 2">
    <name type="scientific">Salinisphaera hydrothermalis (strain C41B8)</name>
    <dbReference type="NCBI Taxonomy" id="1304275"/>
    <lineage>
        <taxon>Bacteria</taxon>
        <taxon>Pseudomonadati</taxon>
        <taxon>Pseudomonadota</taxon>
        <taxon>Gammaproteobacteria</taxon>
        <taxon>Salinisphaerales</taxon>
        <taxon>Salinisphaeraceae</taxon>
        <taxon>Salinisphaera</taxon>
    </lineage>
</organism>
<dbReference type="PANTHER" id="PTHR33986">
    <property type="entry name" value="OS02G0535700 PROTEIN"/>
    <property type="match status" value="1"/>
</dbReference>
<keyword evidence="2" id="KW-1185">Reference proteome</keyword>
<dbReference type="Pfam" id="PF06258">
    <property type="entry name" value="Mito_fiss_Elm1"/>
    <property type="match status" value="1"/>
</dbReference>
<reference evidence="1 2" key="1">
    <citation type="submission" date="2013-03" db="EMBL/GenBank/DDBJ databases">
        <title>Salinisphaera hydrothermalis C41B8 Genome Sequencing.</title>
        <authorList>
            <person name="Li C."/>
            <person name="Lai Q."/>
            <person name="Shao Z."/>
        </authorList>
    </citation>
    <scope>NUCLEOTIDE SEQUENCE [LARGE SCALE GENOMIC DNA]</scope>
    <source>
        <strain evidence="1 2">C41B8</strain>
    </source>
</reference>
<evidence type="ECO:0000313" key="1">
    <source>
        <dbReference type="EMBL" id="KEZ78487.1"/>
    </source>
</evidence>
<dbReference type="InterPro" id="IPR009367">
    <property type="entry name" value="Elm1-like"/>
</dbReference>
<protein>
    <submittedName>
        <fullName evidence="1">Nucleoside-diphosphate-sugar epimerase-like protein</fullName>
    </submittedName>
</protein>
<dbReference type="SUPFAM" id="SSF53756">
    <property type="entry name" value="UDP-Glycosyltransferase/glycogen phosphorylase"/>
    <property type="match status" value="1"/>
</dbReference>
<dbReference type="Proteomes" id="UP000028302">
    <property type="component" value="Unassembled WGS sequence"/>
</dbReference>
<dbReference type="STRING" id="1304275.C41B8_04626"/>